<dbReference type="EMBL" id="JH611156">
    <property type="protein sequence ID" value="EJP72150.1"/>
    <property type="molecule type" value="Genomic_DNA"/>
</dbReference>
<dbReference type="AlphaFoldDB" id="J4WU39"/>
<organism evidence="1 2">
    <name type="scientific">SAR86 cluster bacterium SAR86A</name>
    <dbReference type="NCBI Taxonomy" id="1123866"/>
    <lineage>
        <taxon>Bacteria</taxon>
        <taxon>Pseudomonadati</taxon>
        <taxon>Pseudomonadota</taxon>
        <taxon>Gammaproteobacteria</taxon>
        <taxon>SAR86 cluster</taxon>
    </lineage>
</organism>
<reference evidence="1 2" key="1">
    <citation type="journal article" date="2012" name="ISME J.">
        <title>Genomic insights to SAR86, an abundant and uncultivated marine bacterial lineage.</title>
        <authorList>
            <person name="Dupont C.L."/>
            <person name="Rusch D.B."/>
            <person name="Yooseph S."/>
            <person name="Lombardo M.J."/>
            <person name="Richter R.A."/>
            <person name="Valas R."/>
            <person name="Novotny M."/>
            <person name="Yee-Greenbaum J."/>
            <person name="Selengut J.D."/>
            <person name="Haft D.H."/>
            <person name="Halpern A.L."/>
            <person name="Lasken R.S."/>
            <person name="Nealson K."/>
            <person name="Friedman R."/>
            <person name="Venter J.C."/>
        </authorList>
    </citation>
    <scope>NUCLEOTIDE SEQUENCE [LARGE SCALE GENOMIC DNA]</scope>
</reference>
<gene>
    <name evidence="1" type="ORF">NT01SARS_0643</name>
</gene>
<proteinExistence type="predicted"/>
<evidence type="ECO:0000313" key="2">
    <source>
        <dbReference type="Proteomes" id="UP000010305"/>
    </source>
</evidence>
<protein>
    <submittedName>
        <fullName evidence="1">Uncharacterized protein</fullName>
    </submittedName>
</protein>
<sequence length="39" mass="4664">MIGKSQATKRTKSILSRKIFKTFTTIRKKNNELVTKRYF</sequence>
<dbReference type="Proteomes" id="UP000010305">
    <property type="component" value="Unassembled WGS sequence"/>
</dbReference>
<evidence type="ECO:0000313" key="1">
    <source>
        <dbReference type="EMBL" id="EJP72150.1"/>
    </source>
</evidence>
<accession>J4WU39</accession>
<name>J4WU39_9GAMM</name>
<dbReference type="HOGENOM" id="CLU_3316766_0_0_6"/>